<name>F6G4T9_RALS8</name>
<accession>F6G4T9</accession>
<proteinExistence type="predicted"/>
<evidence type="ECO:0000313" key="3">
    <source>
        <dbReference type="Proteomes" id="UP000007953"/>
    </source>
</evidence>
<evidence type="ECO:0000313" key="2">
    <source>
        <dbReference type="EMBL" id="AEG67348.1"/>
    </source>
</evidence>
<gene>
    <name evidence="2" type="ordered locus">RSPO_c00044</name>
</gene>
<dbReference type="EMBL" id="CP002819">
    <property type="protein sequence ID" value="AEG67348.1"/>
    <property type="molecule type" value="Genomic_DNA"/>
</dbReference>
<dbReference type="PATRIC" id="fig|1031711.3.peg.42"/>
<dbReference type="AlphaFoldDB" id="F6G4T9"/>
<organism evidence="2 3">
    <name type="scientific">Ralstonia solanacearum (strain Po82)</name>
    <dbReference type="NCBI Taxonomy" id="1031711"/>
    <lineage>
        <taxon>Bacteria</taxon>
        <taxon>Pseudomonadati</taxon>
        <taxon>Pseudomonadota</taxon>
        <taxon>Betaproteobacteria</taxon>
        <taxon>Burkholderiales</taxon>
        <taxon>Burkholderiaceae</taxon>
        <taxon>Ralstonia</taxon>
        <taxon>Ralstonia solanacearum species complex</taxon>
    </lineage>
</organism>
<dbReference type="Proteomes" id="UP000007953">
    <property type="component" value="Chromosome"/>
</dbReference>
<feature type="region of interest" description="Disordered" evidence="1">
    <location>
        <begin position="21"/>
        <end position="60"/>
    </location>
</feature>
<evidence type="ECO:0000256" key="1">
    <source>
        <dbReference type="SAM" id="MobiDB-lite"/>
    </source>
</evidence>
<reference evidence="2 3" key="1">
    <citation type="journal article" date="2011" name="J. Bacteriol.">
        <title>Complete genome sequence of the plant pathogen Ralstonia solanacearum strain Po82.</title>
        <authorList>
            <person name="Xu J."/>
            <person name="Zheng H.J."/>
            <person name="Liu L."/>
            <person name="Pan Z.C."/>
            <person name="Prior P."/>
            <person name="Tang B."/>
            <person name="Xu J.S."/>
            <person name="Zhang H."/>
            <person name="Tian Q."/>
            <person name="Zhang L.Q."/>
            <person name="Feng J."/>
        </authorList>
    </citation>
    <scope>NUCLEOTIDE SEQUENCE [LARGE SCALE GENOMIC DNA]</scope>
    <source>
        <strain evidence="2 3">Po82</strain>
    </source>
</reference>
<dbReference type="KEGG" id="rsn:RSPO_c00044"/>
<protein>
    <submittedName>
        <fullName evidence="2">Uncharacterized protein</fullName>
    </submittedName>
</protein>
<sequence length="60" mass="6204">MAVRGGVVRAADRHLTCGLAVSGGHEVASPGTDRGKPAPRRNGASPYPRHTRLASSPSTR</sequence>
<dbReference type="HOGENOM" id="CLU_2938438_0_0_4"/>